<dbReference type="InterPro" id="IPR002491">
    <property type="entry name" value="ABC_transptr_periplasmic_BD"/>
</dbReference>
<dbReference type="Gene3D" id="3.40.50.1980">
    <property type="entry name" value="Nitrogenase molybdenum iron protein domain"/>
    <property type="match status" value="2"/>
</dbReference>
<sequence length="369" mass="39053">MKTSLYRVILACGLVLAALVVPVGVAGAAELTDLNGRKVSVADQVRKISIDDGRFLVALSLIQPDPVQWLSAWPRDVHRIGEATYAQFLAKFPALRSVPQVASSAGSFNLEAVLSAAPDVAVVSVGSGPTEAQTAQLKAAGIPVVFIDFFDNPFKNQEPSLRILGQLTGGQARAEAFIAWRRAHVDRIAQRVARLAPNARPTVFLEAHAGMTGDCCNSPGKGNMGEYIDFVGGHNIGADVLKAPTGKLNIEYVMSRDPQVYIATGGAHLEKAGGLVLGAGYDAARARASLAAVAQRQGIATLSAVKTGRTFGLAHQLINSPIDIVAIEAFATWIHPELFKDVDPAKTLAEINSRFLAVPYQGAGWTSLK</sequence>
<dbReference type="PROSITE" id="PS50983">
    <property type="entry name" value="FE_B12_PBP"/>
    <property type="match status" value="1"/>
</dbReference>
<protein>
    <submittedName>
        <fullName evidence="2">Iron complex transport system substrate-binding protein</fullName>
    </submittedName>
</protein>
<dbReference type="RefSeq" id="WP_211332862.1">
    <property type="nucleotide sequence ID" value="NZ_QPJK01000001.1"/>
</dbReference>
<accession>A0A368Y9L7</accession>
<dbReference type="SUPFAM" id="SSF53807">
    <property type="entry name" value="Helical backbone' metal receptor"/>
    <property type="match status" value="1"/>
</dbReference>
<evidence type="ECO:0000313" key="3">
    <source>
        <dbReference type="Proteomes" id="UP000252884"/>
    </source>
</evidence>
<reference evidence="2 3" key="1">
    <citation type="submission" date="2018-07" db="EMBL/GenBank/DDBJ databases">
        <title>Genomic Encyclopedia of Type Strains, Phase IV (KMG-IV): sequencing the most valuable type-strain genomes for metagenomic binning, comparative biology and taxonomic classification.</title>
        <authorList>
            <person name="Goeker M."/>
        </authorList>
    </citation>
    <scope>NUCLEOTIDE SEQUENCE [LARGE SCALE GENOMIC DNA]</scope>
    <source>
        <strain evidence="2 3">DSM 21634</strain>
    </source>
</reference>
<dbReference type="AlphaFoldDB" id="A0A368Y9L7"/>
<dbReference type="EMBL" id="QPJK01000001">
    <property type="protein sequence ID" value="RCW75517.1"/>
    <property type="molecule type" value="Genomic_DNA"/>
</dbReference>
<dbReference type="Pfam" id="PF01497">
    <property type="entry name" value="Peripla_BP_2"/>
    <property type="match status" value="1"/>
</dbReference>
<gene>
    <name evidence="2" type="ORF">DES41_101109</name>
</gene>
<comment type="caution">
    <text evidence="2">The sequence shown here is derived from an EMBL/GenBank/DDBJ whole genome shotgun (WGS) entry which is preliminary data.</text>
</comment>
<evidence type="ECO:0000313" key="2">
    <source>
        <dbReference type="EMBL" id="RCW75517.1"/>
    </source>
</evidence>
<dbReference type="PANTHER" id="PTHR30535:SF34">
    <property type="entry name" value="MOLYBDATE-BINDING PROTEIN MOLA"/>
    <property type="match status" value="1"/>
</dbReference>
<dbReference type="PANTHER" id="PTHR30535">
    <property type="entry name" value="VITAMIN B12-BINDING PROTEIN"/>
    <property type="match status" value="1"/>
</dbReference>
<organism evidence="2 3">
    <name type="scientific">Pseudorhodoferax soli</name>
    <dbReference type="NCBI Taxonomy" id="545864"/>
    <lineage>
        <taxon>Bacteria</taxon>
        <taxon>Pseudomonadati</taxon>
        <taxon>Pseudomonadota</taxon>
        <taxon>Betaproteobacteria</taxon>
        <taxon>Burkholderiales</taxon>
        <taxon>Comamonadaceae</taxon>
    </lineage>
</organism>
<name>A0A368Y9L7_9BURK</name>
<keyword evidence="3" id="KW-1185">Reference proteome</keyword>
<dbReference type="InterPro" id="IPR050902">
    <property type="entry name" value="ABC_Transporter_SBP"/>
</dbReference>
<evidence type="ECO:0000259" key="1">
    <source>
        <dbReference type="PROSITE" id="PS50983"/>
    </source>
</evidence>
<dbReference type="Proteomes" id="UP000252884">
    <property type="component" value="Unassembled WGS sequence"/>
</dbReference>
<feature type="domain" description="Fe/B12 periplasmic-binding" evidence="1">
    <location>
        <begin position="55"/>
        <end position="342"/>
    </location>
</feature>
<proteinExistence type="predicted"/>